<sequence length="162" mass="18039">MQVVKLQSLRVLLTCIVFLCRDLIHVLTPCGCRRQAISDADGRQESRPSEAKANGKRPGRSESRRAAANVRERKRVLDYNRAFNALRAALRHQAGGKRLSKIATLRRAIGRIADLSRALRPDADPGPSPRATRVSPKEHQWSSKPAHFPLGVEVLLNEDMCS</sequence>
<feature type="region of interest" description="Disordered" evidence="1">
    <location>
        <begin position="38"/>
        <end position="70"/>
    </location>
</feature>
<dbReference type="InterPro" id="IPR050283">
    <property type="entry name" value="E-box_TF_Regulators"/>
</dbReference>
<dbReference type="Pfam" id="PF00010">
    <property type="entry name" value="HLH"/>
    <property type="match status" value="1"/>
</dbReference>
<feature type="signal peptide" evidence="2">
    <location>
        <begin position="1"/>
        <end position="21"/>
    </location>
</feature>
<reference evidence="4" key="1">
    <citation type="submission" date="2009-12" db="EMBL/GenBank/DDBJ databases">
        <title>The Genome Sequence of Anolis carolinensis (Green Anole Lizard).</title>
        <authorList>
            <consortium name="The Genome Sequencing Platform"/>
            <person name="Di Palma F."/>
            <person name="Alfoldi J."/>
            <person name="Heiman D."/>
            <person name="Young S."/>
            <person name="Grabherr M."/>
            <person name="Johnson J."/>
            <person name="Lander E.S."/>
            <person name="Lindblad-Toh K."/>
        </authorList>
    </citation>
    <scope>NUCLEOTIDE SEQUENCE [LARGE SCALE GENOMIC DNA]</scope>
    <source>
        <strain evidence="4">JBL SC #1</strain>
    </source>
</reference>
<dbReference type="PANTHER" id="PTHR23349">
    <property type="entry name" value="BASIC HELIX-LOOP-HELIX TRANSCRIPTION FACTOR, TWIST"/>
    <property type="match status" value="1"/>
</dbReference>
<accession>A0A803SKQ4</accession>
<evidence type="ECO:0000313" key="5">
    <source>
        <dbReference type="Proteomes" id="UP000001646"/>
    </source>
</evidence>
<dbReference type="InterPro" id="IPR011598">
    <property type="entry name" value="bHLH_dom"/>
</dbReference>
<dbReference type="Proteomes" id="UP000001646">
    <property type="component" value="Unplaced"/>
</dbReference>
<reference evidence="4" key="2">
    <citation type="submission" date="2025-08" db="UniProtKB">
        <authorList>
            <consortium name="Ensembl"/>
        </authorList>
    </citation>
    <scope>IDENTIFICATION</scope>
</reference>
<keyword evidence="5" id="KW-1185">Reference proteome</keyword>
<dbReference type="InParanoid" id="A0A803SKQ4"/>
<proteinExistence type="predicted"/>
<reference evidence="4" key="3">
    <citation type="submission" date="2025-09" db="UniProtKB">
        <authorList>
            <consortium name="Ensembl"/>
        </authorList>
    </citation>
    <scope>IDENTIFICATION</scope>
</reference>
<dbReference type="SMART" id="SM00353">
    <property type="entry name" value="HLH"/>
    <property type="match status" value="1"/>
</dbReference>
<evidence type="ECO:0000256" key="2">
    <source>
        <dbReference type="SAM" id="SignalP"/>
    </source>
</evidence>
<dbReference type="Gene3D" id="4.10.280.10">
    <property type="entry name" value="Helix-loop-helix DNA-binding domain"/>
    <property type="match status" value="1"/>
</dbReference>
<feature type="region of interest" description="Disordered" evidence="1">
    <location>
        <begin position="118"/>
        <end position="144"/>
    </location>
</feature>
<feature type="compositionally biased region" description="Basic and acidic residues" evidence="1">
    <location>
        <begin position="40"/>
        <end position="50"/>
    </location>
</feature>
<organism evidence="4 5">
    <name type="scientific">Anolis carolinensis</name>
    <name type="common">Green anole</name>
    <name type="synonym">American chameleon</name>
    <dbReference type="NCBI Taxonomy" id="28377"/>
    <lineage>
        <taxon>Eukaryota</taxon>
        <taxon>Metazoa</taxon>
        <taxon>Chordata</taxon>
        <taxon>Craniata</taxon>
        <taxon>Vertebrata</taxon>
        <taxon>Euteleostomi</taxon>
        <taxon>Lepidosauria</taxon>
        <taxon>Squamata</taxon>
        <taxon>Bifurcata</taxon>
        <taxon>Unidentata</taxon>
        <taxon>Episquamata</taxon>
        <taxon>Toxicofera</taxon>
        <taxon>Iguania</taxon>
        <taxon>Dactyloidae</taxon>
        <taxon>Anolis</taxon>
    </lineage>
</organism>
<dbReference type="Ensembl" id="ENSACAT00000044945.1">
    <property type="protein sequence ID" value="ENSACAP00000023544.1"/>
    <property type="gene ID" value="ENSACAG00000042644.1"/>
</dbReference>
<name>A0A803SKQ4_ANOCA</name>
<dbReference type="GeneTree" id="ENSGT00390000002453"/>
<dbReference type="GO" id="GO:0046983">
    <property type="term" value="F:protein dimerization activity"/>
    <property type="evidence" value="ECO:0007669"/>
    <property type="project" value="InterPro"/>
</dbReference>
<dbReference type="AlphaFoldDB" id="A0A803SKQ4"/>
<dbReference type="PROSITE" id="PS50888">
    <property type="entry name" value="BHLH"/>
    <property type="match status" value="1"/>
</dbReference>
<protein>
    <recommendedName>
        <fullName evidence="3">BHLH domain-containing protein</fullName>
    </recommendedName>
</protein>
<keyword evidence="2" id="KW-0732">Signal</keyword>
<evidence type="ECO:0000313" key="4">
    <source>
        <dbReference type="Ensembl" id="ENSACAP00000023544.1"/>
    </source>
</evidence>
<evidence type="ECO:0000256" key="1">
    <source>
        <dbReference type="SAM" id="MobiDB-lite"/>
    </source>
</evidence>
<dbReference type="CDD" id="cd18912">
    <property type="entry name" value="bHLH_TS_bHLHa9"/>
    <property type="match status" value="1"/>
</dbReference>
<dbReference type="PANTHER" id="PTHR23349:SF10">
    <property type="entry name" value="CLASS A BASIC HELIX-LOOP-HELIX PROTEIN 9"/>
    <property type="match status" value="1"/>
</dbReference>
<feature type="domain" description="BHLH" evidence="3">
    <location>
        <begin position="63"/>
        <end position="115"/>
    </location>
</feature>
<evidence type="ECO:0000259" key="3">
    <source>
        <dbReference type="PROSITE" id="PS50888"/>
    </source>
</evidence>
<feature type="chain" id="PRO_5032882207" description="BHLH domain-containing protein" evidence="2">
    <location>
        <begin position="22"/>
        <end position="162"/>
    </location>
</feature>
<dbReference type="InterPro" id="IPR036638">
    <property type="entry name" value="HLH_DNA-bd_sf"/>
</dbReference>
<dbReference type="SUPFAM" id="SSF47459">
    <property type="entry name" value="HLH, helix-loop-helix DNA-binding domain"/>
    <property type="match status" value="1"/>
</dbReference>